<gene>
    <name evidence="1" type="ORF">SAMN05660209_05180</name>
</gene>
<organism evidence="1 2">
    <name type="scientific">Geodermatophilus africanus</name>
    <dbReference type="NCBI Taxonomy" id="1137993"/>
    <lineage>
        <taxon>Bacteria</taxon>
        <taxon>Bacillati</taxon>
        <taxon>Actinomycetota</taxon>
        <taxon>Actinomycetes</taxon>
        <taxon>Geodermatophilales</taxon>
        <taxon>Geodermatophilaceae</taxon>
        <taxon>Geodermatophilus</taxon>
    </lineage>
</organism>
<dbReference type="Proteomes" id="UP000198921">
    <property type="component" value="Unassembled WGS sequence"/>
</dbReference>
<evidence type="ECO:0000313" key="1">
    <source>
        <dbReference type="EMBL" id="SDZ25242.1"/>
    </source>
</evidence>
<proteinExistence type="predicted"/>
<accession>A0A1H3RHE9</accession>
<reference evidence="2" key="1">
    <citation type="submission" date="2016-10" db="EMBL/GenBank/DDBJ databases">
        <authorList>
            <person name="Varghese N."/>
            <person name="Submissions S."/>
        </authorList>
    </citation>
    <scope>NUCLEOTIDE SEQUENCE [LARGE SCALE GENOMIC DNA]</scope>
    <source>
        <strain evidence="2">DSM 45422</strain>
    </source>
</reference>
<evidence type="ECO:0000313" key="2">
    <source>
        <dbReference type="Proteomes" id="UP000198921"/>
    </source>
</evidence>
<protein>
    <submittedName>
        <fullName evidence="1">Uncharacterized protein</fullName>
    </submittedName>
</protein>
<dbReference type="STRING" id="1137993.SAMN05660209_05180"/>
<dbReference type="AlphaFoldDB" id="A0A1H3RHE9"/>
<sequence>MLMPANASRLVRLHRLAALGMAIGDDSRKPLSSSAVRALLKREDIGGADIARQEDPYSEVLIQSMSFFGGEYLASPGSGEHTFADVENLADAAFRENWMPNDLRGPVRQLIQGLLTVSNLVLTRAGLTRGTRPVRSPRAPVDVPNAARLEELAQAAFVSLEDLQAHGAWLHIVVDTFALDPGELTEPCDDDVMEDRLLEMPFLRLQDGYQVAVPLDLLLTIRHHLLRFAYQERQLEELGRRYREAAMRRVERLLPRNAERKVLSKDESMNRHLFTIDAATDLHVIVATDPLTDWTPDEVRGMYNTQAVLHRIAHLIEPGERSTYSSAEALLHLVITDSPGRSAFWGVPNVDGADPVLMARADDLEVMLHREPDGALGLLYFAKAANRRPGESMSTNILDEYNAYEDNEKSFYFSDDGPPTFVVFEAGDGFFEREKFFEETDRHGVEAPVEGRPMVQASRRYKRDTPEIFVVDSTASFAGYVVEVGTDAVFVSPDLDEEPSPDVAVLLLESVAFWVRECMVLGGLTASPRRSHLIVSPGPAVAWARHNASAASEHPVITARGEGTLTLRFTDLFAIQLQEESNLAERHLVTALVTTLFDVDTSEVAGLVDLVAPLGSKRMLNAFNENNAPAMRAERLPAPLTGHGQVTAQILDELGEWLRAPDGAGLDVGPLTGGYRARVLNKAVGHLFNLMEVDIARYDQRALLDYLIAQNEALVHSVEYNARMLRSRIACFGTDAETTKELVEHRSRSTTAHRASRFLIEYVAAQPPHGERVLTTREYYQLLGLAQEITERGTASDFLHYNLAGFDVSILKSGRLGMNRDEPVDRAIKAYAAAAGVRAIRTAVEPPPDGANAVSGRDVVNESAEAMRSEYGFTLTDLREVCGGLLDLGIADQVTRIARADALSHVAITRSLDPKVVETVLNAITLTPRDEFMSIGPDAVPWRFNRDMSYVRRPLVLQGDDLVFGFRSVLNTGPYWYTSLTSGRLQASARTQAMKAFVSEVRGRINDAYAAEVAARLRDIGLTAELSVNKIGGMRIANADGLDLGDIDVLAWHSDTRTVLAVEAKDFEVARTPAEMSHEVVKLFTGKRGKKRERSTVDKHQRRIKWLRANVASVLAHLGLDADADDCTVVGVVVTSDPLVSPLVEESPIPVLAFADLDLDVLGLRLAPGGTKTRRRRSAR</sequence>
<keyword evidence="2" id="KW-1185">Reference proteome</keyword>
<dbReference type="EMBL" id="FNOT01000039">
    <property type="protein sequence ID" value="SDZ25242.1"/>
    <property type="molecule type" value="Genomic_DNA"/>
</dbReference>
<name>A0A1H3RHE9_9ACTN</name>